<dbReference type="FunFam" id="3.30.930.10:FF:000053">
    <property type="entry name" value="Phenylalanyl-tRNA synthetase mitochondrial"/>
    <property type="match status" value="1"/>
</dbReference>
<comment type="similarity">
    <text evidence="2">Belongs to the class-II aminoacyl-tRNA synthetase family.</text>
</comment>
<evidence type="ECO:0000256" key="7">
    <source>
        <dbReference type="ARBA" id="ARBA00022917"/>
    </source>
</evidence>
<dbReference type="Proteomes" id="UP000311382">
    <property type="component" value="Unassembled WGS sequence"/>
</dbReference>
<dbReference type="NCBIfam" id="TIGR00469">
    <property type="entry name" value="pheS_mito"/>
    <property type="match status" value="1"/>
</dbReference>
<evidence type="ECO:0000256" key="15">
    <source>
        <dbReference type="SAM" id="MobiDB-lite"/>
    </source>
</evidence>
<dbReference type="SUPFAM" id="SSF54991">
    <property type="entry name" value="Anticodon-binding domain of PheRS"/>
    <property type="match status" value="1"/>
</dbReference>
<dbReference type="InterPro" id="IPR002319">
    <property type="entry name" value="Phenylalanyl-tRNA_Synthase"/>
</dbReference>
<dbReference type="Gene3D" id="3.30.70.380">
    <property type="entry name" value="Ferrodoxin-fold anticodon-binding domain"/>
    <property type="match status" value="1"/>
</dbReference>
<dbReference type="GO" id="GO:0006432">
    <property type="term" value="P:phenylalanyl-tRNA aminoacylation"/>
    <property type="evidence" value="ECO:0007669"/>
    <property type="project" value="InterPro"/>
</dbReference>
<feature type="region of interest" description="Disordered" evidence="15">
    <location>
        <begin position="36"/>
        <end position="58"/>
    </location>
</feature>
<sequence>MLASKVTSVPALRRLPACTCLRAAGQLAARTFTARSLSTPPSRLAHPQVPQQQREPRRHYAVRTNPTEPLVIDGKTYPRDHFTNATPTILDKLPRRLHLQPSHPIGILRSLIESHFNDFEHLNSLSPIVTVQQNFDDLGFPADHPGRALTDSYYLNQRHMLRTHTSAHEVECFSAGKDRFLVTADVYRRDEIDRSHYPVFHQMEGCNVVDPAQGGIERLERENAQMRAALGQANIVIEDPTGDETATNPYQAEHDPRTARIIAEHLKNSLNGLVLKLFGGGRAGGDGAEPLRVRWIEATFPWTAPSYEVEVMFNGKWLEILGCGVVRQAALERSGVGHKQGWAFGLGLERIAMVLFSIPDIRLFWSSDARFASQFRQGEISTFRPYSRFPECYKDLAFWLPAQGEGEGVKAWHENDFMELVRDEAGDLVEGVQLIDEFTHPKTGRVSRCYRFNYRSMDRSLSNEEVNVIQERVQERVTSEMQVEVR</sequence>
<evidence type="ECO:0000256" key="5">
    <source>
        <dbReference type="ARBA" id="ARBA00022741"/>
    </source>
</evidence>
<evidence type="ECO:0000256" key="12">
    <source>
        <dbReference type="ARBA" id="ARBA00049255"/>
    </source>
</evidence>
<keyword evidence="4" id="KW-0436">Ligase</keyword>
<evidence type="ECO:0000313" key="18">
    <source>
        <dbReference type="EMBL" id="TNY20823.1"/>
    </source>
</evidence>
<keyword evidence="8" id="KW-0809">Transit peptide</keyword>
<dbReference type="InterPro" id="IPR004530">
    <property type="entry name" value="Phe-tRNA-synth_IIc_mito"/>
</dbReference>
<organism evidence="18 19">
    <name type="scientific">Rhodotorula diobovata</name>
    <dbReference type="NCBI Taxonomy" id="5288"/>
    <lineage>
        <taxon>Eukaryota</taxon>
        <taxon>Fungi</taxon>
        <taxon>Dikarya</taxon>
        <taxon>Basidiomycota</taxon>
        <taxon>Pucciniomycotina</taxon>
        <taxon>Microbotryomycetes</taxon>
        <taxon>Sporidiobolales</taxon>
        <taxon>Sporidiobolaceae</taxon>
        <taxon>Rhodotorula</taxon>
    </lineage>
</organism>
<dbReference type="Pfam" id="PF03147">
    <property type="entry name" value="FDX-ACB"/>
    <property type="match status" value="1"/>
</dbReference>
<comment type="subcellular location">
    <subcellularLocation>
        <location evidence="1">Mitochondrion matrix</location>
    </subcellularLocation>
</comment>
<dbReference type="PROSITE" id="PS50862">
    <property type="entry name" value="AA_TRNA_LIGASE_II"/>
    <property type="match status" value="1"/>
</dbReference>
<dbReference type="OrthoDB" id="4457at2759"/>
<dbReference type="SMART" id="SM00896">
    <property type="entry name" value="FDX-ACB"/>
    <property type="match status" value="1"/>
</dbReference>
<protein>
    <recommendedName>
        <fullName evidence="14">Phenylalanine--tRNA ligase, mitochondrial</fullName>
        <ecNumber evidence="3">6.1.1.20</ecNumber>
    </recommendedName>
    <alternativeName>
        <fullName evidence="11">Phenylalanyl-tRNA synthetase</fullName>
    </alternativeName>
</protein>
<keyword evidence="5" id="KW-0547">Nucleotide-binding</keyword>
<dbReference type="STRING" id="5288.A0A5C5FVD2"/>
<evidence type="ECO:0000256" key="14">
    <source>
        <dbReference type="ARBA" id="ARBA00073229"/>
    </source>
</evidence>
<keyword evidence="19" id="KW-1185">Reference proteome</keyword>
<dbReference type="PROSITE" id="PS51447">
    <property type="entry name" value="FDX_ACB"/>
    <property type="match status" value="1"/>
</dbReference>
<evidence type="ECO:0000259" key="17">
    <source>
        <dbReference type="PROSITE" id="PS51447"/>
    </source>
</evidence>
<keyword evidence="6" id="KW-0067">ATP-binding</keyword>
<keyword evidence="10 18" id="KW-0030">Aminoacyl-tRNA synthetase</keyword>
<dbReference type="EMBL" id="SOZI01000057">
    <property type="protein sequence ID" value="TNY20823.1"/>
    <property type="molecule type" value="Genomic_DNA"/>
</dbReference>
<feature type="domain" description="FDX-ACB" evidence="17">
    <location>
        <begin position="387"/>
        <end position="486"/>
    </location>
</feature>
<evidence type="ECO:0000313" key="19">
    <source>
        <dbReference type="Proteomes" id="UP000311382"/>
    </source>
</evidence>
<dbReference type="InterPro" id="IPR036690">
    <property type="entry name" value="Fdx_antiC-bd_sf"/>
</dbReference>
<dbReference type="EC" id="6.1.1.20" evidence="3"/>
<dbReference type="GO" id="GO:0005759">
    <property type="term" value="C:mitochondrial matrix"/>
    <property type="evidence" value="ECO:0007669"/>
    <property type="project" value="UniProtKB-SubCell"/>
</dbReference>
<gene>
    <name evidence="18" type="ORF">DMC30DRAFT_234110</name>
</gene>
<evidence type="ECO:0000256" key="13">
    <source>
        <dbReference type="ARBA" id="ARBA00057761"/>
    </source>
</evidence>
<evidence type="ECO:0000256" key="8">
    <source>
        <dbReference type="ARBA" id="ARBA00022946"/>
    </source>
</evidence>
<dbReference type="CDD" id="cd00496">
    <property type="entry name" value="PheRS_alpha_core"/>
    <property type="match status" value="1"/>
</dbReference>
<keyword evidence="7" id="KW-0648">Protein biosynthesis</keyword>
<dbReference type="GO" id="GO:0000049">
    <property type="term" value="F:tRNA binding"/>
    <property type="evidence" value="ECO:0007669"/>
    <property type="project" value="InterPro"/>
</dbReference>
<comment type="function">
    <text evidence="13">Is responsible for the charging of tRNA(Phe) with phenylalanine in mitochondrial translation.</text>
</comment>
<dbReference type="Gene3D" id="3.30.930.10">
    <property type="entry name" value="Bira Bifunctional Protein, Domain 2"/>
    <property type="match status" value="1"/>
</dbReference>
<dbReference type="PANTHER" id="PTHR11538:SF41">
    <property type="entry name" value="PHENYLALANINE--TRNA LIGASE, MITOCHONDRIAL"/>
    <property type="match status" value="1"/>
</dbReference>
<dbReference type="GO" id="GO:0005524">
    <property type="term" value="F:ATP binding"/>
    <property type="evidence" value="ECO:0007669"/>
    <property type="project" value="UniProtKB-KW"/>
</dbReference>
<evidence type="ECO:0000256" key="1">
    <source>
        <dbReference type="ARBA" id="ARBA00004305"/>
    </source>
</evidence>
<dbReference type="PANTHER" id="PTHR11538">
    <property type="entry name" value="PHENYLALANYL-TRNA SYNTHETASE"/>
    <property type="match status" value="1"/>
</dbReference>
<dbReference type="InterPro" id="IPR006195">
    <property type="entry name" value="aa-tRNA-synth_II"/>
</dbReference>
<comment type="caution">
    <text evidence="18">The sequence shown here is derived from an EMBL/GenBank/DDBJ whole genome shotgun (WGS) entry which is preliminary data.</text>
</comment>
<evidence type="ECO:0000256" key="6">
    <source>
        <dbReference type="ARBA" id="ARBA00022840"/>
    </source>
</evidence>
<evidence type="ECO:0000256" key="3">
    <source>
        <dbReference type="ARBA" id="ARBA00012814"/>
    </source>
</evidence>
<accession>A0A5C5FVD2</accession>
<dbReference type="AlphaFoldDB" id="A0A5C5FVD2"/>
<name>A0A5C5FVD2_9BASI</name>
<evidence type="ECO:0000256" key="9">
    <source>
        <dbReference type="ARBA" id="ARBA00023128"/>
    </source>
</evidence>
<evidence type="ECO:0000256" key="11">
    <source>
        <dbReference type="ARBA" id="ARBA00031194"/>
    </source>
</evidence>
<reference evidence="18 19" key="1">
    <citation type="submission" date="2019-03" db="EMBL/GenBank/DDBJ databases">
        <title>Rhodosporidium diobovatum UCD-FST 08-225 genome sequencing, assembly, and annotation.</title>
        <authorList>
            <person name="Fakankun I.U."/>
            <person name="Fristensky B."/>
            <person name="Levin D.B."/>
        </authorList>
    </citation>
    <scope>NUCLEOTIDE SEQUENCE [LARGE SCALE GENOMIC DNA]</scope>
    <source>
        <strain evidence="18 19">UCD-FST 08-225</strain>
    </source>
</reference>
<feature type="domain" description="Aminoacyl-transfer RNA synthetases class-II family profile" evidence="16">
    <location>
        <begin position="108"/>
        <end position="385"/>
    </location>
</feature>
<proteinExistence type="inferred from homology"/>
<keyword evidence="9" id="KW-0496">Mitochondrion</keyword>
<evidence type="ECO:0000256" key="2">
    <source>
        <dbReference type="ARBA" id="ARBA00008226"/>
    </source>
</evidence>
<dbReference type="FunFam" id="3.30.70.380:FF:000002">
    <property type="entry name" value="phenylalanine--tRNA ligase, mitochondrial"/>
    <property type="match status" value="1"/>
</dbReference>
<evidence type="ECO:0000259" key="16">
    <source>
        <dbReference type="PROSITE" id="PS50862"/>
    </source>
</evidence>
<dbReference type="SUPFAM" id="SSF55681">
    <property type="entry name" value="Class II aaRS and biotin synthetases"/>
    <property type="match status" value="1"/>
</dbReference>
<evidence type="ECO:0000256" key="4">
    <source>
        <dbReference type="ARBA" id="ARBA00022598"/>
    </source>
</evidence>
<comment type="catalytic activity">
    <reaction evidence="12">
        <text>tRNA(Phe) + L-phenylalanine + ATP = L-phenylalanyl-tRNA(Phe) + AMP + diphosphate + H(+)</text>
        <dbReference type="Rhea" id="RHEA:19413"/>
        <dbReference type="Rhea" id="RHEA-COMP:9668"/>
        <dbReference type="Rhea" id="RHEA-COMP:9699"/>
        <dbReference type="ChEBI" id="CHEBI:15378"/>
        <dbReference type="ChEBI" id="CHEBI:30616"/>
        <dbReference type="ChEBI" id="CHEBI:33019"/>
        <dbReference type="ChEBI" id="CHEBI:58095"/>
        <dbReference type="ChEBI" id="CHEBI:78442"/>
        <dbReference type="ChEBI" id="CHEBI:78531"/>
        <dbReference type="ChEBI" id="CHEBI:456215"/>
        <dbReference type="EC" id="6.1.1.20"/>
    </reaction>
</comment>
<dbReference type="InterPro" id="IPR045864">
    <property type="entry name" value="aa-tRNA-synth_II/BPL/LPL"/>
</dbReference>
<dbReference type="GO" id="GO:0004826">
    <property type="term" value="F:phenylalanine-tRNA ligase activity"/>
    <property type="evidence" value="ECO:0007669"/>
    <property type="project" value="UniProtKB-EC"/>
</dbReference>
<dbReference type="Pfam" id="PF01409">
    <property type="entry name" value="tRNA-synt_2d"/>
    <property type="match status" value="2"/>
</dbReference>
<evidence type="ECO:0000256" key="10">
    <source>
        <dbReference type="ARBA" id="ARBA00023146"/>
    </source>
</evidence>
<dbReference type="InterPro" id="IPR005121">
    <property type="entry name" value="Fdx_antiC-bd"/>
</dbReference>